<feature type="region of interest" description="Disordered" evidence="2">
    <location>
        <begin position="309"/>
        <end position="408"/>
    </location>
</feature>
<feature type="compositionally biased region" description="Basic and acidic residues" evidence="2">
    <location>
        <begin position="323"/>
        <end position="340"/>
    </location>
</feature>
<sequence>MFGCQCFSLLFACVPMCPKMIDQIYIVKALQQIIQLKKEKTGAESRLREAEEEMIKYKGEHKTAISDLRSEIASLKKAAEEEINNKNLAKEQHDAVICNWERALDHCKDENFILKEEAKKKNIAISLMHDKVKECETYISTLEKNVDKGKDTISILKEELEKRNGEISKLVGENQDYSYILEESKKKDRTISKLEEETKEKDRTISTLDKDAQEKGHKISNLMEETKKKDRNISTLEEGAREKDHIISNLKEEARKRDDAIFKLKEKFDGISSSISTALEGKAALIFSSIDELRKEILEPIRECRNTLLTIGDDPGPLIEGHSGSEGKREGSEGKGDISRTEYGSNDSSCFCLDPLKTPARRTADSQTKKTPAECKKGSTPVQKSQGQTSEVKKNLFTENTNTPKDRT</sequence>
<gene>
    <name evidence="3" type="ORF">PBIL07802_LOCUS31075</name>
</gene>
<protein>
    <submittedName>
        <fullName evidence="3">Uncharacterized protein</fullName>
    </submittedName>
</protein>
<feature type="coiled-coil region" evidence="1">
    <location>
        <begin position="26"/>
        <end position="96"/>
    </location>
</feature>
<feature type="compositionally biased region" description="Basic and acidic residues" evidence="2">
    <location>
        <begin position="362"/>
        <end position="377"/>
    </location>
</feature>
<proteinExistence type="predicted"/>
<keyword evidence="1" id="KW-0175">Coiled coil</keyword>
<evidence type="ECO:0000256" key="2">
    <source>
        <dbReference type="SAM" id="MobiDB-lite"/>
    </source>
</evidence>
<name>A0A7S3GK19_9EUKA</name>
<feature type="compositionally biased region" description="Polar residues" evidence="2">
    <location>
        <begin position="397"/>
        <end position="408"/>
    </location>
</feature>
<dbReference type="EMBL" id="HBIB01047248">
    <property type="protein sequence ID" value="CAE0268725.1"/>
    <property type="molecule type" value="Transcribed_RNA"/>
</dbReference>
<accession>A0A7S3GK19</accession>
<feature type="compositionally biased region" description="Polar residues" evidence="2">
    <location>
        <begin position="380"/>
        <end position="390"/>
    </location>
</feature>
<evidence type="ECO:0000256" key="1">
    <source>
        <dbReference type="SAM" id="Coils"/>
    </source>
</evidence>
<evidence type="ECO:0000313" key="3">
    <source>
        <dbReference type="EMBL" id="CAE0268725.1"/>
    </source>
</evidence>
<reference evidence="3" key="1">
    <citation type="submission" date="2021-01" db="EMBL/GenBank/DDBJ databases">
        <authorList>
            <person name="Corre E."/>
            <person name="Pelletier E."/>
            <person name="Niang G."/>
            <person name="Scheremetjew M."/>
            <person name="Finn R."/>
            <person name="Kale V."/>
            <person name="Holt S."/>
            <person name="Cochrane G."/>
            <person name="Meng A."/>
            <person name="Brown T."/>
            <person name="Cohen L."/>
        </authorList>
    </citation>
    <scope>NUCLEOTIDE SEQUENCE</scope>
    <source>
        <strain evidence="3">NIES-2562</strain>
    </source>
</reference>
<dbReference type="AlphaFoldDB" id="A0A7S3GK19"/>
<organism evidence="3">
    <name type="scientific">Palpitomonas bilix</name>
    <dbReference type="NCBI Taxonomy" id="652834"/>
    <lineage>
        <taxon>Eukaryota</taxon>
        <taxon>Eukaryota incertae sedis</taxon>
    </lineage>
</organism>